<accession>A0A6J8B2X6</accession>
<keyword evidence="9" id="KW-1185">Reference proteome</keyword>
<dbReference type="GO" id="GO:0043565">
    <property type="term" value="F:sequence-specific DNA binding"/>
    <property type="evidence" value="ECO:0007669"/>
    <property type="project" value="TreeGrafter"/>
</dbReference>
<evidence type="ECO:0000256" key="6">
    <source>
        <dbReference type="SAM" id="MobiDB-lite"/>
    </source>
</evidence>
<dbReference type="GO" id="GO:0000981">
    <property type="term" value="F:DNA-binding transcription factor activity, RNA polymerase II-specific"/>
    <property type="evidence" value="ECO:0007669"/>
    <property type="project" value="TreeGrafter"/>
</dbReference>
<feature type="region of interest" description="Disordered" evidence="6">
    <location>
        <begin position="299"/>
        <end position="334"/>
    </location>
</feature>
<feature type="domain" description="C2H2-type" evidence="7">
    <location>
        <begin position="216"/>
        <end position="243"/>
    </location>
</feature>
<name>A0A6J8B2X6_MYTCO</name>
<feature type="region of interest" description="Disordered" evidence="6">
    <location>
        <begin position="61"/>
        <end position="107"/>
    </location>
</feature>
<dbReference type="GO" id="GO:0005634">
    <property type="term" value="C:nucleus"/>
    <property type="evidence" value="ECO:0007669"/>
    <property type="project" value="TreeGrafter"/>
</dbReference>
<dbReference type="InterPro" id="IPR036236">
    <property type="entry name" value="Znf_C2H2_sf"/>
</dbReference>
<evidence type="ECO:0000256" key="2">
    <source>
        <dbReference type="ARBA" id="ARBA00022737"/>
    </source>
</evidence>
<keyword evidence="3 5" id="KW-0863">Zinc-finger</keyword>
<dbReference type="PROSITE" id="PS00028">
    <property type="entry name" value="ZINC_FINGER_C2H2_1"/>
    <property type="match status" value="3"/>
</dbReference>
<evidence type="ECO:0000256" key="5">
    <source>
        <dbReference type="PROSITE-ProRule" id="PRU00042"/>
    </source>
</evidence>
<feature type="domain" description="C2H2-type" evidence="7">
    <location>
        <begin position="164"/>
        <end position="191"/>
    </location>
</feature>
<dbReference type="Gene3D" id="3.30.160.60">
    <property type="entry name" value="Classic Zinc Finger"/>
    <property type="match status" value="3"/>
</dbReference>
<dbReference type="Proteomes" id="UP000507470">
    <property type="component" value="Unassembled WGS sequence"/>
</dbReference>
<feature type="domain" description="C2H2-type" evidence="7">
    <location>
        <begin position="247"/>
        <end position="270"/>
    </location>
</feature>
<keyword evidence="4" id="KW-0862">Zinc</keyword>
<feature type="compositionally biased region" description="Acidic residues" evidence="6">
    <location>
        <begin position="71"/>
        <end position="96"/>
    </location>
</feature>
<dbReference type="PANTHER" id="PTHR24408">
    <property type="entry name" value="ZINC FINGER PROTEIN"/>
    <property type="match status" value="1"/>
</dbReference>
<protein>
    <recommendedName>
        <fullName evidence="7">C2H2-type domain-containing protein</fullName>
    </recommendedName>
</protein>
<proteinExistence type="predicted"/>
<keyword evidence="1" id="KW-0479">Metal-binding</keyword>
<dbReference type="SMART" id="SM00355">
    <property type="entry name" value="ZnF_C2H2"/>
    <property type="match status" value="4"/>
</dbReference>
<evidence type="ECO:0000259" key="7">
    <source>
        <dbReference type="PROSITE" id="PS50157"/>
    </source>
</evidence>
<dbReference type="OrthoDB" id="6263892at2759"/>
<evidence type="ECO:0000256" key="1">
    <source>
        <dbReference type="ARBA" id="ARBA00022723"/>
    </source>
</evidence>
<evidence type="ECO:0000256" key="3">
    <source>
        <dbReference type="ARBA" id="ARBA00022771"/>
    </source>
</evidence>
<sequence>MADTILESQDTLTNNILSETLDSIDRDEDNGIKQSEDGMKLVVKIQKKSIKNDDEVIQDIMRSSADLPSDSLDEDDYDSIDDEDESSDSSDYDDSMVDEKDYSDTSQDIVKTSLNNSDTFTMLINDHNSTVQNSTDMSKSDVDLFVKQTVDKLMGRDGHSQNFTFCDICGKIFDDKTKHKKHMEFHLKKKNRICPVCGRGFLDKTRLLSHMKPKPYSCDICDKKFSLASSMHRHKEIHFRGEMSADFECKYCGKTLSYKSSLALHMKRIHKIKIDGTPLESDNAGMFLVSDDSVTEKSTIYLPEDSKSNNKEETEKNKNSENNSMGEDTDISSDTDPYAYALDLVQKEINRQFESTNNEQIQNETKACDI</sequence>
<dbReference type="InterPro" id="IPR013087">
    <property type="entry name" value="Znf_C2H2_type"/>
</dbReference>
<gene>
    <name evidence="8" type="ORF">MCOR_14174</name>
</gene>
<dbReference type="SUPFAM" id="SSF57667">
    <property type="entry name" value="beta-beta-alpha zinc fingers"/>
    <property type="match status" value="2"/>
</dbReference>
<dbReference type="PANTHER" id="PTHR24408:SF58">
    <property type="entry name" value="TRANSCRIPTION FACTOR (TFIIIA), PUTATIVE (AFU_ORTHOLOGUE AFUA_1G05150)-RELATED"/>
    <property type="match status" value="1"/>
</dbReference>
<dbReference type="FunFam" id="3.30.160.60:FF:000446">
    <property type="entry name" value="Zinc finger protein"/>
    <property type="match status" value="1"/>
</dbReference>
<organism evidence="8 9">
    <name type="scientific">Mytilus coruscus</name>
    <name type="common">Sea mussel</name>
    <dbReference type="NCBI Taxonomy" id="42192"/>
    <lineage>
        <taxon>Eukaryota</taxon>
        <taxon>Metazoa</taxon>
        <taxon>Spiralia</taxon>
        <taxon>Lophotrochozoa</taxon>
        <taxon>Mollusca</taxon>
        <taxon>Bivalvia</taxon>
        <taxon>Autobranchia</taxon>
        <taxon>Pteriomorphia</taxon>
        <taxon>Mytilida</taxon>
        <taxon>Mytiloidea</taxon>
        <taxon>Mytilidae</taxon>
        <taxon>Mytilinae</taxon>
        <taxon>Mytilus</taxon>
    </lineage>
</organism>
<keyword evidence="2" id="KW-0677">Repeat</keyword>
<feature type="compositionally biased region" description="Basic and acidic residues" evidence="6">
    <location>
        <begin position="304"/>
        <end position="319"/>
    </location>
</feature>
<evidence type="ECO:0000313" key="8">
    <source>
        <dbReference type="EMBL" id="CAC5377916.1"/>
    </source>
</evidence>
<dbReference type="Pfam" id="PF00096">
    <property type="entry name" value="zf-C2H2"/>
    <property type="match status" value="2"/>
</dbReference>
<reference evidence="8 9" key="1">
    <citation type="submission" date="2020-06" db="EMBL/GenBank/DDBJ databases">
        <authorList>
            <person name="Li R."/>
            <person name="Bekaert M."/>
        </authorList>
    </citation>
    <scope>NUCLEOTIDE SEQUENCE [LARGE SCALE GENOMIC DNA]</scope>
    <source>
        <strain evidence="9">wild</strain>
    </source>
</reference>
<dbReference type="EMBL" id="CACVKT020002431">
    <property type="protein sequence ID" value="CAC5377916.1"/>
    <property type="molecule type" value="Genomic_DNA"/>
</dbReference>
<evidence type="ECO:0000313" key="9">
    <source>
        <dbReference type="Proteomes" id="UP000507470"/>
    </source>
</evidence>
<dbReference type="AlphaFoldDB" id="A0A6J8B2X6"/>
<evidence type="ECO:0000256" key="4">
    <source>
        <dbReference type="ARBA" id="ARBA00022833"/>
    </source>
</evidence>
<dbReference type="GO" id="GO:0008270">
    <property type="term" value="F:zinc ion binding"/>
    <property type="evidence" value="ECO:0007669"/>
    <property type="project" value="UniProtKB-KW"/>
</dbReference>
<dbReference type="PROSITE" id="PS50157">
    <property type="entry name" value="ZINC_FINGER_C2H2_2"/>
    <property type="match status" value="3"/>
</dbReference>